<accession>A0A0K2T589</accession>
<evidence type="ECO:0000259" key="6">
    <source>
        <dbReference type="PROSITE" id="PS50812"/>
    </source>
</evidence>
<feature type="compositionally biased region" description="Acidic residues" evidence="5">
    <location>
        <begin position="318"/>
        <end position="330"/>
    </location>
</feature>
<dbReference type="InterPro" id="IPR036218">
    <property type="entry name" value="HIVI-bd_sf"/>
</dbReference>
<dbReference type="OrthoDB" id="62853at2759"/>
<dbReference type="InterPro" id="IPR021567">
    <property type="entry name" value="LEDGF_IBD"/>
</dbReference>
<proteinExistence type="inferred from homology"/>
<dbReference type="InterPro" id="IPR035441">
    <property type="entry name" value="TFIIS/LEDGF_dom_sf"/>
</dbReference>
<reference evidence="7" key="1">
    <citation type="submission" date="2014-05" db="EMBL/GenBank/DDBJ databases">
        <authorList>
            <person name="Chronopoulou M."/>
        </authorList>
    </citation>
    <scope>NUCLEOTIDE SEQUENCE</scope>
    <source>
        <tissue evidence="7">Whole organism</tissue>
    </source>
</reference>
<dbReference type="CDD" id="cd05834">
    <property type="entry name" value="PWWP_HRP"/>
    <property type="match status" value="1"/>
</dbReference>
<dbReference type="PROSITE" id="PS50812">
    <property type="entry name" value="PWWP"/>
    <property type="match status" value="1"/>
</dbReference>
<organism evidence="7">
    <name type="scientific">Lepeophtheirus salmonis</name>
    <name type="common">Salmon louse</name>
    <name type="synonym">Caligus salmonis</name>
    <dbReference type="NCBI Taxonomy" id="72036"/>
    <lineage>
        <taxon>Eukaryota</taxon>
        <taxon>Metazoa</taxon>
        <taxon>Ecdysozoa</taxon>
        <taxon>Arthropoda</taxon>
        <taxon>Crustacea</taxon>
        <taxon>Multicrustacea</taxon>
        <taxon>Hexanauplia</taxon>
        <taxon>Copepoda</taxon>
        <taxon>Siphonostomatoida</taxon>
        <taxon>Caligidae</taxon>
        <taxon>Lepeophtheirus</taxon>
    </lineage>
</organism>
<dbReference type="SUPFAM" id="SSF63748">
    <property type="entry name" value="Tudor/PWWP/MBT"/>
    <property type="match status" value="1"/>
</dbReference>
<evidence type="ECO:0000256" key="1">
    <source>
        <dbReference type="ARBA" id="ARBA00004123"/>
    </source>
</evidence>
<dbReference type="Gene3D" id="2.30.30.140">
    <property type="match status" value="1"/>
</dbReference>
<feature type="compositionally biased region" description="Acidic residues" evidence="5">
    <location>
        <begin position="276"/>
        <end position="292"/>
    </location>
</feature>
<dbReference type="Pfam" id="PF11467">
    <property type="entry name" value="LEDGF"/>
    <property type="match status" value="1"/>
</dbReference>
<protein>
    <recommendedName>
        <fullName evidence="6">PWWP domain-containing protein</fullName>
    </recommendedName>
</protein>
<feature type="compositionally biased region" description="Basic and acidic residues" evidence="5">
    <location>
        <begin position="253"/>
        <end position="267"/>
    </location>
</feature>
<feature type="compositionally biased region" description="Basic and acidic residues" evidence="5">
    <location>
        <begin position="154"/>
        <end position="246"/>
    </location>
</feature>
<evidence type="ECO:0000313" key="7">
    <source>
        <dbReference type="EMBL" id="CDW20752.1"/>
    </source>
</evidence>
<feature type="compositionally biased region" description="Low complexity" evidence="5">
    <location>
        <begin position="130"/>
        <end position="153"/>
    </location>
</feature>
<dbReference type="SMART" id="SM00293">
    <property type="entry name" value="PWWP"/>
    <property type="match status" value="1"/>
</dbReference>
<feature type="compositionally biased region" description="Low complexity" evidence="5">
    <location>
        <begin position="422"/>
        <end position="460"/>
    </location>
</feature>
<dbReference type="AlphaFoldDB" id="A0A0K2T589"/>
<feature type="compositionally biased region" description="Polar residues" evidence="5">
    <location>
        <begin position="377"/>
        <end position="392"/>
    </location>
</feature>
<evidence type="ECO:0000256" key="3">
    <source>
        <dbReference type="ARBA" id="ARBA00023054"/>
    </source>
</evidence>
<dbReference type="GO" id="GO:0005634">
    <property type="term" value="C:nucleus"/>
    <property type="evidence" value="ECO:0007669"/>
    <property type="project" value="UniProtKB-SubCell"/>
</dbReference>
<dbReference type="InterPro" id="IPR000313">
    <property type="entry name" value="PWWP_dom"/>
</dbReference>
<dbReference type="EMBL" id="HACA01003391">
    <property type="protein sequence ID" value="CDW20752.1"/>
    <property type="molecule type" value="Transcribed_RNA"/>
</dbReference>
<evidence type="ECO:0000256" key="4">
    <source>
        <dbReference type="ARBA" id="ARBA00023242"/>
    </source>
</evidence>
<dbReference type="Pfam" id="PF00855">
    <property type="entry name" value="PWWP"/>
    <property type="match status" value="1"/>
</dbReference>
<keyword evidence="4" id="KW-0539">Nucleus</keyword>
<feature type="non-terminal residue" evidence="7">
    <location>
        <position position="1"/>
    </location>
</feature>
<sequence length="697" mass="78423">LLLAQVLNPGLSHKSWNMSGKKKVFEVNDRVFAKVRGFPAWPARIMELANASATRYKVFFYGTYETATLKKDEIWDYNASSIAKFGKGNQKRKGFAEGMYEIENMPDLQTAEALEEEASGPSEAMDTSVTDTISTPPPKTTSTKSMEKTPVATTKEKTPVVKEKTPSVKEKTPIVKEKEKTTSVVKEKTQPLKEKTPIVKEKTPIVKEKTPVIKEKGSKDKTPVHPKEKISVTPKEKTTSSSKKDEVVEEKEVEVVPEKKPSVEPKKKVVPPQPEPEPEPESEVKEEEEADNEVVTSSVVVPKNDEPTVKSTPADTTTTEDEPMKEEPDDNVLVINETTPVARTRNNRSNKRKADELTPSVPPPAKKKNAPPPSNVTPSTNDNHSPCATVSRSGRIIKPKKFVDDEDDKPSLVETTHETQINSSNNSSANNNATEPVTSTQNSNSSSTTTPNNNNKTTNSAKKEPRKMWVEVKSTGDMIEINLDQDKPSHFESKEAELQWEKTTARNALKFKERVESGDFIPDEVRVKLEEKVNRTEEEDKILKKARQNSLKMEKIRWLKIEQKIIDLDIDIKGYCNSTKPDLESCLKSLNEFDSMTLAPLMLKKQPTIVNSLCKLRRYVGPKESERSYDVEAEKIRNKAEKIYSKLKSVFEVPEGSNFDDFFRDELAEFRSAIKSMDKEKLLTLVSDPTKKAKKKK</sequence>
<feature type="compositionally biased region" description="Pro residues" evidence="5">
    <location>
        <begin position="360"/>
        <end position="375"/>
    </location>
</feature>
<name>A0A0K2T589_LEPSM</name>
<comment type="subcellular location">
    <subcellularLocation>
        <location evidence="1">Nucleus</location>
    </subcellularLocation>
</comment>
<feature type="domain" description="PWWP" evidence="6">
    <location>
        <begin position="27"/>
        <end position="75"/>
    </location>
</feature>
<dbReference type="SUPFAM" id="SSF140576">
    <property type="entry name" value="HIV integrase-binding domain"/>
    <property type="match status" value="1"/>
</dbReference>
<comment type="similarity">
    <text evidence="2">Belongs to the HDGF family.</text>
</comment>
<dbReference type="PANTHER" id="PTHR12550">
    <property type="entry name" value="HEPATOMA-DERIVED GROWTH FACTOR-RELATED"/>
    <property type="match status" value="1"/>
</dbReference>
<feature type="region of interest" description="Disordered" evidence="5">
    <location>
        <begin position="113"/>
        <end position="467"/>
    </location>
</feature>
<evidence type="ECO:0000256" key="2">
    <source>
        <dbReference type="ARBA" id="ARBA00005309"/>
    </source>
</evidence>
<dbReference type="Gene3D" id="1.20.930.10">
    <property type="entry name" value="Conserved domain common to transcription factors TFIIS, elongin A, CRSP70"/>
    <property type="match status" value="1"/>
</dbReference>
<keyword evidence="3" id="KW-0175">Coiled coil</keyword>
<evidence type="ECO:0000256" key="5">
    <source>
        <dbReference type="SAM" id="MobiDB-lite"/>
    </source>
</evidence>
<dbReference type="PANTHER" id="PTHR12550:SF70">
    <property type="entry name" value="JIL-1 ANCHORING AND STABILIZING PROTEIN, ISOFORM A"/>
    <property type="match status" value="1"/>
</dbReference>